<dbReference type="SUPFAM" id="SSF47384">
    <property type="entry name" value="Homodimeric domain of signal transducing histidine kinase"/>
    <property type="match status" value="1"/>
</dbReference>
<dbReference type="InterPro" id="IPR011006">
    <property type="entry name" value="CheY-like_superfamily"/>
</dbReference>
<dbReference type="Gene3D" id="3.40.50.2300">
    <property type="match status" value="1"/>
</dbReference>
<feature type="modified residue" description="4-aspartylphosphate" evidence="4">
    <location>
        <position position="675"/>
    </location>
</feature>
<evidence type="ECO:0000256" key="4">
    <source>
        <dbReference type="PROSITE-ProRule" id="PRU00169"/>
    </source>
</evidence>
<keyword evidence="11" id="KW-1185">Reference proteome</keyword>
<name>A0ABY0C293_9GAMM</name>
<dbReference type="InterPro" id="IPR035965">
    <property type="entry name" value="PAS-like_dom_sf"/>
</dbReference>
<dbReference type="InterPro" id="IPR003661">
    <property type="entry name" value="HisK_dim/P_dom"/>
</dbReference>
<protein>
    <recommendedName>
        <fullName evidence="2">histidine kinase</fullName>
        <ecNumber evidence="2">2.7.13.3</ecNumber>
    </recommendedName>
</protein>
<dbReference type="Pfam" id="PF02518">
    <property type="entry name" value="HATPase_c"/>
    <property type="match status" value="1"/>
</dbReference>
<reference evidence="10 11" key="1">
    <citation type="journal article" date="2018" name="Front. Microbiol.">
        <title>Genome-Based Analysis Reveals the Taxonomy and Diversity of the Family Idiomarinaceae.</title>
        <authorList>
            <person name="Liu Y."/>
            <person name="Lai Q."/>
            <person name="Shao Z."/>
        </authorList>
    </citation>
    <scope>NUCLEOTIDE SEQUENCE [LARGE SCALE GENOMIC DNA]</scope>
    <source>
        <strain evidence="10 11">GBSy1</strain>
    </source>
</reference>
<evidence type="ECO:0000313" key="10">
    <source>
        <dbReference type="EMBL" id="RUO31916.1"/>
    </source>
</evidence>
<dbReference type="NCBIfam" id="TIGR00229">
    <property type="entry name" value="sensory_box"/>
    <property type="match status" value="2"/>
</dbReference>
<dbReference type="PROSITE" id="PS50110">
    <property type="entry name" value="RESPONSE_REGULATORY"/>
    <property type="match status" value="1"/>
</dbReference>
<dbReference type="Gene3D" id="3.30.565.10">
    <property type="entry name" value="Histidine kinase-like ATPase, C-terminal domain"/>
    <property type="match status" value="1"/>
</dbReference>
<dbReference type="SMART" id="SM00387">
    <property type="entry name" value="HATPase_c"/>
    <property type="match status" value="1"/>
</dbReference>
<dbReference type="InterPro" id="IPR005467">
    <property type="entry name" value="His_kinase_dom"/>
</dbReference>
<dbReference type="SMART" id="SM00448">
    <property type="entry name" value="REC"/>
    <property type="match status" value="1"/>
</dbReference>
<evidence type="ECO:0000256" key="2">
    <source>
        <dbReference type="ARBA" id="ARBA00012438"/>
    </source>
</evidence>
<dbReference type="PROSITE" id="PS50113">
    <property type="entry name" value="PAC"/>
    <property type="match status" value="1"/>
</dbReference>
<accession>A0ABY0C293</accession>
<feature type="transmembrane region" description="Helical" evidence="5">
    <location>
        <begin position="7"/>
        <end position="28"/>
    </location>
</feature>
<evidence type="ECO:0000256" key="5">
    <source>
        <dbReference type="SAM" id="Phobius"/>
    </source>
</evidence>
<dbReference type="InterPro" id="IPR036097">
    <property type="entry name" value="HisK_dim/P_sf"/>
</dbReference>
<dbReference type="CDD" id="cd00130">
    <property type="entry name" value="PAS"/>
    <property type="match status" value="2"/>
</dbReference>
<gene>
    <name evidence="10" type="ORF">CWE12_02655</name>
</gene>
<feature type="domain" description="PAC" evidence="9">
    <location>
        <begin position="194"/>
        <end position="246"/>
    </location>
</feature>
<dbReference type="Pfam" id="PF00072">
    <property type="entry name" value="Response_reg"/>
    <property type="match status" value="1"/>
</dbReference>
<evidence type="ECO:0000313" key="11">
    <source>
        <dbReference type="Proteomes" id="UP000287410"/>
    </source>
</evidence>
<feature type="domain" description="Response regulatory" evidence="7">
    <location>
        <begin position="625"/>
        <end position="741"/>
    </location>
</feature>
<evidence type="ECO:0000256" key="1">
    <source>
        <dbReference type="ARBA" id="ARBA00000085"/>
    </source>
</evidence>
<dbReference type="Proteomes" id="UP000287410">
    <property type="component" value="Unassembled WGS sequence"/>
</dbReference>
<dbReference type="Pfam" id="PF08448">
    <property type="entry name" value="PAS_4"/>
    <property type="match status" value="1"/>
</dbReference>
<dbReference type="InterPro" id="IPR036890">
    <property type="entry name" value="HATPase_C_sf"/>
</dbReference>
<dbReference type="InterPro" id="IPR001789">
    <property type="entry name" value="Sig_transdc_resp-reg_receiver"/>
</dbReference>
<dbReference type="InterPro" id="IPR000014">
    <property type="entry name" value="PAS"/>
</dbReference>
<feature type="domain" description="PAS" evidence="8">
    <location>
        <begin position="247"/>
        <end position="292"/>
    </location>
</feature>
<dbReference type="Gene3D" id="3.30.450.20">
    <property type="entry name" value="PAS domain"/>
    <property type="match status" value="2"/>
</dbReference>
<keyword evidence="5" id="KW-0472">Membrane</keyword>
<dbReference type="CDD" id="cd00082">
    <property type="entry name" value="HisKA"/>
    <property type="match status" value="1"/>
</dbReference>
<keyword evidence="3 4" id="KW-0597">Phosphoprotein</keyword>
<dbReference type="EMBL" id="PIPN01000001">
    <property type="protein sequence ID" value="RUO31916.1"/>
    <property type="molecule type" value="Genomic_DNA"/>
</dbReference>
<dbReference type="PROSITE" id="PS50112">
    <property type="entry name" value="PAS"/>
    <property type="match status" value="2"/>
</dbReference>
<feature type="transmembrane region" description="Helical" evidence="5">
    <location>
        <begin position="57"/>
        <end position="77"/>
    </location>
</feature>
<sequence length="746" mass="83573">MHGKRNFTITNIVVGAAITILLVLLAVLDSLTPLGFAHGFLYLPVLLLAATLQNRTVLRWITAVSIIFIFSGSLWSAPPWDDEATLHVIASHRLLSVLVLLTVHSLIEKYASLIGRLETARSESEFQRLSDNLPILIWTADANGKFDYFARPVAEYTGVDQQTMLKNWQVMVHEDDRAHSEHAWLKAVSTKTEFRAEFRIKVRTGGYEWFVVQAKPVFDTQGRVLKWYGSGINIADLKELQGQTLKQAKRYYNVLESITDGFFTLNTLFNFTYVNNQAGKMLGVSVGDLLGKPVWFPSAGLSEEIFEPMQSSYRMQESISFTQLLTHNQTWLEVSIYPSSEGLSVFLRDVTQERELQQQLNHAQRIESLGHLTGGVAHDFNNLLTVIVGNTDLLLRYFDQQKPDNEKLIKVTTLVMNAAERGVTLTDKLLAFSRRQKLTPEVVDVNLLLKELEYLLVTTLGAEHSFALKLHSEPLHVCIDAGQLEHVLLNLVINARDAMAGSGAVTVGVYPFAGFQQSTLDRDSLVPGHYALIEVMDTGTGIPNEIKHRIFEPFFTTKETGKGTGLGLSSAYGFIKQSGGHINVSSHLGEGSVFRLYLPLSNALPNREKQALTRYKDTSEQRDHTVLLVEDDPMVRTYAEQALEDAGYKVISAENGEFALQILRSQNAVDVLFSDVIMPGQIDGFELAKQTNQLDPSLPVLLTSGYPDMAAKHHIHKDWRNSILMKPYRSDELIARIQALLHSRVR</sequence>
<evidence type="ECO:0000259" key="8">
    <source>
        <dbReference type="PROSITE" id="PS50112"/>
    </source>
</evidence>
<keyword evidence="5" id="KW-0812">Transmembrane</keyword>
<comment type="caution">
    <text evidence="10">The sequence shown here is derived from an EMBL/GenBank/DDBJ whole genome shotgun (WGS) entry which is preliminary data.</text>
</comment>
<dbReference type="Pfam" id="PF00512">
    <property type="entry name" value="HisKA"/>
    <property type="match status" value="1"/>
</dbReference>
<dbReference type="PANTHER" id="PTHR43065:SF49">
    <property type="entry name" value="HISTIDINE KINASE"/>
    <property type="match status" value="1"/>
</dbReference>
<dbReference type="InterPro" id="IPR013656">
    <property type="entry name" value="PAS_4"/>
</dbReference>
<dbReference type="SMART" id="SM00091">
    <property type="entry name" value="PAS"/>
    <property type="match status" value="2"/>
</dbReference>
<evidence type="ECO:0000259" key="6">
    <source>
        <dbReference type="PROSITE" id="PS50109"/>
    </source>
</evidence>
<dbReference type="SUPFAM" id="SSF55785">
    <property type="entry name" value="PYP-like sensor domain (PAS domain)"/>
    <property type="match status" value="2"/>
</dbReference>
<dbReference type="SUPFAM" id="SSF55874">
    <property type="entry name" value="ATPase domain of HSP90 chaperone/DNA topoisomerase II/histidine kinase"/>
    <property type="match status" value="1"/>
</dbReference>
<dbReference type="InterPro" id="IPR003594">
    <property type="entry name" value="HATPase_dom"/>
</dbReference>
<dbReference type="InterPro" id="IPR000700">
    <property type="entry name" value="PAS-assoc_C"/>
</dbReference>
<organism evidence="10 11">
    <name type="scientific">Aliidiomarina sedimenti</name>
    <dbReference type="NCBI Taxonomy" id="1933879"/>
    <lineage>
        <taxon>Bacteria</taxon>
        <taxon>Pseudomonadati</taxon>
        <taxon>Pseudomonadota</taxon>
        <taxon>Gammaproteobacteria</taxon>
        <taxon>Alteromonadales</taxon>
        <taxon>Idiomarinaceae</taxon>
        <taxon>Aliidiomarina</taxon>
    </lineage>
</organism>
<comment type="catalytic activity">
    <reaction evidence="1">
        <text>ATP + protein L-histidine = ADP + protein N-phospho-L-histidine.</text>
        <dbReference type="EC" id="2.7.13.3"/>
    </reaction>
</comment>
<evidence type="ECO:0000256" key="3">
    <source>
        <dbReference type="ARBA" id="ARBA00022553"/>
    </source>
</evidence>
<proteinExistence type="predicted"/>
<dbReference type="EC" id="2.7.13.3" evidence="2"/>
<evidence type="ECO:0000259" key="9">
    <source>
        <dbReference type="PROSITE" id="PS50113"/>
    </source>
</evidence>
<feature type="transmembrane region" description="Helical" evidence="5">
    <location>
        <begin position="34"/>
        <end position="50"/>
    </location>
</feature>
<dbReference type="RefSeq" id="WP_126788115.1">
    <property type="nucleotide sequence ID" value="NZ_PIPN01000001.1"/>
</dbReference>
<keyword evidence="5" id="KW-1133">Transmembrane helix</keyword>
<feature type="domain" description="PAS" evidence="8">
    <location>
        <begin position="122"/>
        <end position="191"/>
    </location>
</feature>
<evidence type="ECO:0000259" key="7">
    <source>
        <dbReference type="PROSITE" id="PS50110"/>
    </source>
</evidence>
<dbReference type="PRINTS" id="PR00344">
    <property type="entry name" value="BCTRLSENSOR"/>
</dbReference>
<dbReference type="Pfam" id="PF08447">
    <property type="entry name" value="PAS_3"/>
    <property type="match status" value="1"/>
</dbReference>
<dbReference type="Gene3D" id="1.10.287.130">
    <property type="match status" value="1"/>
</dbReference>
<feature type="domain" description="Histidine kinase" evidence="6">
    <location>
        <begin position="375"/>
        <end position="602"/>
    </location>
</feature>
<dbReference type="PROSITE" id="PS50109">
    <property type="entry name" value="HIS_KIN"/>
    <property type="match status" value="1"/>
</dbReference>
<dbReference type="SUPFAM" id="SSF52172">
    <property type="entry name" value="CheY-like"/>
    <property type="match status" value="1"/>
</dbReference>
<dbReference type="InterPro" id="IPR013655">
    <property type="entry name" value="PAS_fold_3"/>
</dbReference>
<dbReference type="PANTHER" id="PTHR43065">
    <property type="entry name" value="SENSOR HISTIDINE KINASE"/>
    <property type="match status" value="1"/>
</dbReference>
<dbReference type="InterPro" id="IPR004358">
    <property type="entry name" value="Sig_transdc_His_kin-like_C"/>
</dbReference>
<dbReference type="SMART" id="SM00388">
    <property type="entry name" value="HisKA"/>
    <property type="match status" value="1"/>
</dbReference>